<dbReference type="InterPro" id="IPR029038">
    <property type="entry name" value="MetRS_Zn"/>
</dbReference>
<evidence type="ECO:0000313" key="13">
    <source>
        <dbReference type="Proteomes" id="UP001374803"/>
    </source>
</evidence>
<protein>
    <submittedName>
        <fullName evidence="12">Class I tRNA ligase family protein</fullName>
    </submittedName>
</protein>
<dbReference type="SUPFAM" id="SSF47323">
    <property type="entry name" value="Anticodon-binding domain of a subclass of class I aminoacyl-tRNA synthetases"/>
    <property type="match status" value="1"/>
</dbReference>
<evidence type="ECO:0000256" key="8">
    <source>
        <dbReference type="ARBA" id="ARBA00047364"/>
    </source>
</evidence>
<dbReference type="SUPFAM" id="SSF51182">
    <property type="entry name" value="RmlC-like cupins"/>
    <property type="match status" value="1"/>
</dbReference>
<dbReference type="InterPro" id="IPR014729">
    <property type="entry name" value="Rossmann-like_a/b/a_fold"/>
</dbReference>
<evidence type="ECO:0000256" key="2">
    <source>
        <dbReference type="ARBA" id="ARBA00022490"/>
    </source>
</evidence>
<keyword evidence="7 9" id="KW-0030">Aminoacyl-tRNA synthetase</keyword>
<dbReference type="PANTHER" id="PTHR45765:SF1">
    <property type="entry name" value="METHIONINE--TRNA LIGASE, CYTOPLASMIC"/>
    <property type="match status" value="1"/>
</dbReference>
<keyword evidence="3 9" id="KW-0436">Ligase</keyword>
<keyword evidence="6 9" id="KW-0648">Protein biosynthesis</keyword>
<dbReference type="InterPro" id="IPR013096">
    <property type="entry name" value="Cupin_2"/>
</dbReference>
<gene>
    <name evidence="12" type="ORF">LVJ94_12270</name>
</gene>
<evidence type="ECO:0000313" key="12">
    <source>
        <dbReference type="EMBL" id="WXB08003.1"/>
    </source>
</evidence>
<proteinExistence type="inferred from homology"/>
<reference evidence="12" key="1">
    <citation type="submission" date="2021-12" db="EMBL/GenBank/DDBJ databases">
        <title>Discovery of the Pendulisporaceae a myxobacterial family with distinct sporulation behavior and unique specialized metabolism.</title>
        <authorList>
            <person name="Garcia R."/>
            <person name="Popoff A."/>
            <person name="Bader C.D."/>
            <person name="Loehr J."/>
            <person name="Walesch S."/>
            <person name="Walt C."/>
            <person name="Boldt J."/>
            <person name="Bunk B."/>
            <person name="Haeckl F.J.F.P.J."/>
            <person name="Gunesch A.P."/>
            <person name="Birkelbach J."/>
            <person name="Nuebel U."/>
            <person name="Pietschmann T."/>
            <person name="Bach T."/>
            <person name="Mueller R."/>
        </authorList>
    </citation>
    <scope>NUCLEOTIDE SEQUENCE</scope>
    <source>
        <strain evidence="12">MSr11367</strain>
    </source>
</reference>
<dbReference type="EMBL" id="CP089983">
    <property type="protein sequence ID" value="WXB08003.1"/>
    <property type="molecule type" value="Genomic_DNA"/>
</dbReference>
<keyword evidence="2" id="KW-0963">Cytoplasm</keyword>
<evidence type="ECO:0000259" key="11">
    <source>
        <dbReference type="Pfam" id="PF09334"/>
    </source>
</evidence>
<dbReference type="Gene3D" id="1.10.730.10">
    <property type="entry name" value="Isoleucyl-tRNA Synthetase, Domain 1"/>
    <property type="match status" value="1"/>
</dbReference>
<evidence type="ECO:0000256" key="6">
    <source>
        <dbReference type="ARBA" id="ARBA00022917"/>
    </source>
</evidence>
<evidence type="ECO:0000256" key="5">
    <source>
        <dbReference type="ARBA" id="ARBA00022840"/>
    </source>
</evidence>
<keyword evidence="5 9" id="KW-0067">ATP-binding</keyword>
<comment type="catalytic activity">
    <reaction evidence="8">
        <text>tRNA(Met) + L-methionine + ATP = L-methionyl-tRNA(Met) + AMP + diphosphate</text>
        <dbReference type="Rhea" id="RHEA:13481"/>
        <dbReference type="Rhea" id="RHEA-COMP:9667"/>
        <dbReference type="Rhea" id="RHEA-COMP:9698"/>
        <dbReference type="ChEBI" id="CHEBI:30616"/>
        <dbReference type="ChEBI" id="CHEBI:33019"/>
        <dbReference type="ChEBI" id="CHEBI:57844"/>
        <dbReference type="ChEBI" id="CHEBI:78442"/>
        <dbReference type="ChEBI" id="CHEBI:78530"/>
        <dbReference type="ChEBI" id="CHEBI:456215"/>
        <dbReference type="EC" id="6.1.1.10"/>
    </reaction>
</comment>
<dbReference type="Gene3D" id="2.20.28.20">
    <property type="entry name" value="Methionyl-tRNA synthetase, Zn-domain"/>
    <property type="match status" value="1"/>
</dbReference>
<dbReference type="InterPro" id="IPR014710">
    <property type="entry name" value="RmlC-like_jellyroll"/>
</dbReference>
<name>A0ABZ2LAP5_9BACT</name>
<feature type="domain" description="Cupin type-2" evidence="10">
    <location>
        <begin position="38"/>
        <end position="105"/>
    </location>
</feature>
<organism evidence="12 13">
    <name type="scientific">Pendulispora rubella</name>
    <dbReference type="NCBI Taxonomy" id="2741070"/>
    <lineage>
        <taxon>Bacteria</taxon>
        <taxon>Pseudomonadati</taxon>
        <taxon>Myxococcota</taxon>
        <taxon>Myxococcia</taxon>
        <taxon>Myxococcales</taxon>
        <taxon>Sorangiineae</taxon>
        <taxon>Pendulisporaceae</taxon>
        <taxon>Pendulispora</taxon>
    </lineage>
</organism>
<dbReference type="Gene3D" id="2.60.120.10">
    <property type="entry name" value="Jelly Rolls"/>
    <property type="match status" value="1"/>
</dbReference>
<sequence length="662" mass="74631">MSIQRLDSSKLQSAYGIRVQSLYPWQGVVEPPFGAAWAVVAPGEQTKHHAHQDAETFFIAKGRGVMRIGDEVYDVQAGDVLYQPPFQSHTLVNTGDAEELLFLTVWWEDLQLWAHERPAPNHRPRRTMVTAAPPTPNGDLHVGHISGPYLAADIHARYLRLRGVDARYISGSDDNQSYVKTNAARLGMGPQASADLLSHDILTTLTEMGIQLDQFVRPNASPHHGRLAQDLFRRLKVHGHLLEKEADSPWCEKCDRYLYEAYIGGRCPHCHAPSGGNICEECGRPNDCADLLEPRCTQCGSAPVFRPTARLFFPLSRWEKPLREFHRKVAMNPSLRSLCEQAMAAGLPDIAVTHVTDWGIPVPVVGYEDQCIFVWCEMAARYLAHARHLSSVEDYWKSDDGNIVQCFGFDNGFFYAVLLPALFMAFDPTLRLPSAYLMNEFYHLDGRKFSTSRRHAIWARELAAQVPADMVRFYLSYTRPEVEATNFTREDFKATCERELVGVWQPWLESLGQRIAADFEGVVPSTGDWTAEHRAFYNRLGELRDAAAASYEASSFSPQRGARVLCELAREAQRFGQAETVWRRVPTRKEERRTAAALELLAAKVLAEIAAPMLPDFAARLWGHLGYSAPLSEHRWEVHLSWVPPGQKTRQLGAASYFTEIT</sequence>
<dbReference type="SUPFAM" id="SSF52374">
    <property type="entry name" value="Nucleotidylyl transferase"/>
    <property type="match status" value="1"/>
</dbReference>
<dbReference type="InterPro" id="IPR011051">
    <property type="entry name" value="RmlC_Cupin_sf"/>
</dbReference>
<evidence type="ECO:0000256" key="9">
    <source>
        <dbReference type="RuleBase" id="RU363039"/>
    </source>
</evidence>
<dbReference type="CDD" id="cd06988">
    <property type="entry name" value="cupin_DddK"/>
    <property type="match status" value="1"/>
</dbReference>
<dbReference type="Gene3D" id="3.40.50.620">
    <property type="entry name" value="HUPs"/>
    <property type="match status" value="1"/>
</dbReference>
<keyword evidence="13" id="KW-1185">Reference proteome</keyword>
<dbReference type="PANTHER" id="PTHR45765">
    <property type="entry name" value="METHIONINE--TRNA LIGASE"/>
    <property type="match status" value="1"/>
</dbReference>
<dbReference type="RefSeq" id="WP_394837675.1">
    <property type="nucleotide sequence ID" value="NZ_CP089929.1"/>
</dbReference>
<evidence type="ECO:0000256" key="7">
    <source>
        <dbReference type="ARBA" id="ARBA00023146"/>
    </source>
</evidence>
<dbReference type="InterPro" id="IPR009080">
    <property type="entry name" value="tRNAsynth_Ia_anticodon-bd"/>
</dbReference>
<comment type="similarity">
    <text evidence="1">Belongs to the class-I aminoacyl-tRNA synthetase family. MetG type 1 subfamily.</text>
</comment>
<evidence type="ECO:0000256" key="1">
    <source>
        <dbReference type="ARBA" id="ARBA00008258"/>
    </source>
</evidence>
<dbReference type="InterPro" id="IPR015413">
    <property type="entry name" value="Methionyl/Leucyl_tRNA_Synth"/>
</dbReference>
<feature type="domain" description="Methionyl/Leucyl tRNA synthetase" evidence="11">
    <location>
        <begin position="128"/>
        <end position="504"/>
    </location>
</feature>
<evidence type="ECO:0000259" key="10">
    <source>
        <dbReference type="Pfam" id="PF07883"/>
    </source>
</evidence>
<dbReference type="Pfam" id="PF07883">
    <property type="entry name" value="Cupin_2"/>
    <property type="match status" value="1"/>
</dbReference>
<dbReference type="Pfam" id="PF09334">
    <property type="entry name" value="tRNA-synt_1g"/>
    <property type="match status" value="1"/>
</dbReference>
<keyword evidence="4 9" id="KW-0547">Nucleotide-binding</keyword>
<dbReference type="InterPro" id="IPR023458">
    <property type="entry name" value="Met-tRNA_ligase_1"/>
</dbReference>
<dbReference type="GO" id="GO:0016874">
    <property type="term" value="F:ligase activity"/>
    <property type="evidence" value="ECO:0007669"/>
    <property type="project" value="UniProtKB-KW"/>
</dbReference>
<dbReference type="InterPro" id="IPR001412">
    <property type="entry name" value="aa-tRNA-synth_I_CS"/>
</dbReference>
<dbReference type="Proteomes" id="UP001374803">
    <property type="component" value="Chromosome"/>
</dbReference>
<evidence type="ECO:0000256" key="3">
    <source>
        <dbReference type="ARBA" id="ARBA00022598"/>
    </source>
</evidence>
<dbReference type="PROSITE" id="PS00178">
    <property type="entry name" value="AA_TRNA_LIGASE_I"/>
    <property type="match status" value="1"/>
</dbReference>
<accession>A0ABZ2LAP5</accession>
<evidence type="ECO:0000256" key="4">
    <source>
        <dbReference type="ARBA" id="ARBA00022741"/>
    </source>
</evidence>